<feature type="transmembrane region" description="Helical" evidence="14">
    <location>
        <begin position="12"/>
        <end position="35"/>
    </location>
</feature>
<dbReference type="PRINTS" id="PR00344">
    <property type="entry name" value="BCTRLSENSOR"/>
</dbReference>
<keyword evidence="9" id="KW-0067">ATP-binding</keyword>
<keyword evidence="5" id="KW-0808">Transferase</keyword>
<dbReference type="NCBIfam" id="TIGR00229">
    <property type="entry name" value="sensory_box"/>
    <property type="match status" value="1"/>
</dbReference>
<feature type="modified residue" description="4-aspartylphosphate" evidence="12">
    <location>
        <position position="826"/>
    </location>
</feature>
<evidence type="ECO:0000256" key="8">
    <source>
        <dbReference type="ARBA" id="ARBA00022777"/>
    </source>
</evidence>
<dbReference type="Pfam" id="PF00072">
    <property type="entry name" value="Response_reg"/>
    <property type="match status" value="1"/>
</dbReference>
<keyword evidence="19" id="KW-1185">Reference proteome</keyword>
<dbReference type="EMBL" id="CP006939">
    <property type="protein sequence ID" value="AHC15616.1"/>
    <property type="molecule type" value="Genomic_DNA"/>
</dbReference>
<keyword evidence="6 14" id="KW-0812">Transmembrane</keyword>
<dbReference type="HOGENOM" id="CLU_293354_0_0_12"/>
<proteinExistence type="predicted"/>
<dbReference type="GO" id="GO:0000155">
    <property type="term" value="F:phosphorelay sensor kinase activity"/>
    <property type="evidence" value="ECO:0007669"/>
    <property type="project" value="InterPro"/>
</dbReference>
<dbReference type="RefSeq" id="WP_024268520.1">
    <property type="nucleotide sequence ID" value="NC_023035.1"/>
</dbReference>
<dbReference type="CDD" id="cd00082">
    <property type="entry name" value="HisKA"/>
    <property type="match status" value="1"/>
</dbReference>
<name>V5WKA5_9SPIO</name>
<evidence type="ECO:0000313" key="18">
    <source>
        <dbReference type="EMBL" id="AHC15616.1"/>
    </source>
</evidence>
<comment type="catalytic activity">
    <reaction evidence="1">
        <text>ATP + protein L-histidine = ADP + protein N-phospho-L-histidine.</text>
        <dbReference type="EC" id="2.7.13.3"/>
    </reaction>
</comment>
<dbReference type="InterPro" id="IPR035965">
    <property type="entry name" value="PAS-like_dom_sf"/>
</dbReference>
<accession>V5WKA5</accession>
<feature type="region of interest" description="Disordered" evidence="13">
    <location>
        <begin position="907"/>
        <end position="943"/>
    </location>
</feature>
<evidence type="ECO:0000256" key="2">
    <source>
        <dbReference type="ARBA" id="ARBA00004370"/>
    </source>
</evidence>
<evidence type="ECO:0000256" key="3">
    <source>
        <dbReference type="ARBA" id="ARBA00012438"/>
    </source>
</evidence>
<dbReference type="OrthoDB" id="6192248at2"/>
<dbReference type="SUPFAM" id="SSF52172">
    <property type="entry name" value="CheY-like"/>
    <property type="match status" value="1"/>
</dbReference>
<dbReference type="GO" id="GO:0016020">
    <property type="term" value="C:membrane"/>
    <property type="evidence" value="ECO:0007669"/>
    <property type="project" value="UniProtKB-SubCell"/>
</dbReference>
<feature type="transmembrane region" description="Helical" evidence="14">
    <location>
        <begin position="215"/>
        <end position="239"/>
    </location>
</feature>
<evidence type="ECO:0000259" key="16">
    <source>
        <dbReference type="PROSITE" id="PS50110"/>
    </source>
</evidence>
<dbReference type="InterPro" id="IPR005467">
    <property type="entry name" value="His_kinase_dom"/>
</dbReference>
<organism evidence="18 19">
    <name type="scientific">Salinispira pacifica</name>
    <dbReference type="NCBI Taxonomy" id="1307761"/>
    <lineage>
        <taxon>Bacteria</taxon>
        <taxon>Pseudomonadati</taxon>
        <taxon>Spirochaetota</taxon>
        <taxon>Spirochaetia</taxon>
        <taxon>Spirochaetales</taxon>
        <taxon>Spirochaetaceae</taxon>
        <taxon>Salinispira</taxon>
    </lineage>
</organism>
<dbReference type="Proteomes" id="UP000018680">
    <property type="component" value="Chromosome"/>
</dbReference>
<dbReference type="InterPro" id="IPR036097">
    <property type="entry name" value="HisK_dim/P_sf"/>
</dbReference>
<dbReference type="CDD" id="cd00130">
    <property type="entry name" value="PAS"/>
    <property type="match status" value="1"/>
</dbReference>
<dbReference type="SUPFAM" id="SSF55874">
    <property type="entry name" value="ATPase domain of HSP90 chaperone/DNA topoisomerase II/histidine kinase"/>
    <property type="match status" value="1"/>
</dbReference>
<dbReference type="Gene3D" id="1.10.287.130">
    <property type="match status" value="1"/>
</dbReference>
<dbReference type="CDD" id="cd00156">
    <property type="entry name" value="REC"/>
    <property type="match status" value="1"/>
</dbReference>
<keyword evidence="8 18" id="KW-0418">Kinase</keyword>
<dbReference type="SUPFAM" id="SSF47384">
    <property type="entry name" value="Homodimeric domain of signal transducing histidine kinase"/>
    <property type="match status" value="1"/>
</dbReference>
<evidence type="ECO:0000256" key="6">
    <source>
        <dbReference type="ARBA" id="ARBA00022692"/>
    </source>
</evidence>
<dbReference type="SMART" id="SM00388">
    <property type="entry name" value="HisKA"/>
    <property type="match status" value="1"/>
</dbReference>
<dbReference type="InterPro" id="IPR000700">
    <property type="entry name" value="PAS-assoc_C"/>
</dbReference>
<dbReference type="Pfam" id="PF00512">
    <property type="entry name" value="HisKA"/>
    <property type="match status" value="1"/>
</dbReference>
<keyword evidence="7" id="KW-0547">Nucleotide-binding</keyword>
<evidence type="ECO:0000256" key="9">
    <source>
        <dbReference type="ARBA" id="ARBA00022840"/>
    </source>
</evidence>
<evidence type="ECO:0000256" key="13">
    <source>
        <dbReference type="SAM" id="MobiDB-lite"/>
    </source>
</evidence>
<dbReference type="FunFam" id="1.10.287.130:FF:000004">
    <property type="entry name" value="Ethylene receptor 1"/>
    <property type="match status" value="1"/>
</dbReference>
<feature type="domain" description="PAC" evidence="17">
    <location>
        <begin position="462"/>
        <end position="514"/>
    </location>
</feature>
<dbReference type="Gene3D" id="3.40.50.2300">
    <property type="match status" value="1"/>
</dbReference>
<dbReference type="AlphaFoldDB" id="V5WKA5"/>
<reference evidence="18 19" key="1">
    <citation type="journal article" date="2015" name="Stand. Genomic Sci.">
        <title>Complete genome sequence and description of Salinispira pacifica gen. nov., sp. nov., a novel spirochaete isolated form a hypersaline microbial mat.</title>
        <authorList>
            <person name="Ben Hania W."/>
            <person name="Joseph M."/>
            <person name="Schumann P."/>
            <person name="Bunk B."/>
            <person name="Fiebig A."/>
            <person name="Sproer C."/>
            <person name="Klenk H.P."/>
            <person name="Fardeau M.L."/>
            <person name="Spring S."/>
        </authorList>
    </citation>
    <scope>NUCLEOTIDE SEQUENCE [LARGE SCALE GENOMIC DNA]</scope>
    <source>
        <strain evidence="18 19">L21-RPul-D2</strain>
    </source>
</reference>
<dbReference type="InterPro" id="IPR004358">
    <property type="entry name" value="Sig_transdc_His_kin-like_C"/>
</dbReference>
<dbReference type="SMART" id="SM00086">
    <property type="entry name" value="PAC"/>
    <property type="match status" value="1"/>
</dbReference>
<dbReference type="Gene3D" id="3.30.450.20">
    <property type="entry name" value="PAS domain"/>
    <property type="match status" value="1"/>
</dbReference>
<keyword evidence="4 12" id="KW-0597">Phosphoprotein</keyword>
<evidence type="ECO:0000256" key="5">
    <source>
        <dbReference type="ARBA" id="ARBA00022679"/>
    </source>
</evidence>
<dbReference type="PANTHER" id="PTHR43047:SF64">
    <property type="entry name" value="HISTIDINE KINASE CONTAINING CHEY-HOMOLOGOUS RECEIVER DOMAIN AND PAS DOMAIN-RELATED"/>
    <property type="match status" value="1"/>
</dbReference>
<feature type="domain" description="Histidine kinase" evidence="15">
    <location>
        <begin position="532"/>
        <end position="750"/>
    </location>
</feature>
<dbReference type="InterPro" id="IPR036890">
    <property type="entry name" value="HATPase_C_sf"/>
</dbReference>
<dbReference type="InterPro" id="IPR001789">
    <property type="entry name" value="Sig_transdc_resp-reg_receiver"/>
</dbReference>
<feature type="domain" description="Response regulatory" evidence="16">
    <location>
        <begin position="777"/>
        <end position="895"/>
    </location>
</feature>
<evidence type="ECO:0000256" key="7">
    <source>
        <dbReference type="ARBA" id="ARBA00022741"/>
    </source>
</evidence>
<sequence>MNISKSRKRKILLSFAYQGITVFLIFVIVAMIFLLSTHRIGYNAIREGQLRSVRERFGIITDNLGDVVRNTLDRRDDLRSEADRPLSLRLLTEEGRVLLQLRRSGRSETVDLHRIIQLMSELELYLYNADTGSVVSREPFPSMKWFSRAVYDFAILDTREEQIEYRDPGWLSMGRIQARDLTDSLHSNSLLLEQDLILIHWDSDGVFAPDFNRPVYFTTSLLTIALGGGLCILIMFLGYRFQINREQRQMDLNMMVEYQKFHMDGIIRCDLQSRKMISWNQRAVELLQLDLPENPSGYQHVPVAVDAIPSCRISMNNNQFPSIDSFIRSIQLHSETQRTKGLILSDSRQQYLEIEFLPSLMEIQRAYLIIRDIRSELDLIGEYRETRERLQLALTASDNGFFDWDNQNRRLFISRKLYGIRNISGSSPPTSLSQLLEAVYAEDRSKIWQNYESLLLGEQTLTSHEFRIAAVDGSTRWVEETLSSLRSDDGSCRRIIGLDRDITQIKEREEELNTARLSAEEYSRSKSEFLANMSHEIRTPMNAILGFTELLLREIENPAQYQYLSTVYASGRQLLEMLDNILSLSKIEAGRMPVEWQDFNLSALMQELEMEFRHKAAQKGLGLNIASMIHPGTLLSCDREKLVMILRRIIDNSIKFTEEGDVAIRFYHPSDPGMLGIEVQDAGIGMDETTMEVMTAPFRQAEGGTVRKYGGPGLGLSIATRLVSLLQGSLSAQIPENGGTIIDIKVPVEYAGERRLDEPPGSLPNESEMAEALQAFSVLCVDDSESNQLLLSSIMKNFQIPHRISGSPLKALEDYGDFQPDILLMDVNMPRMSGWECLQELNERYPREMAFTKVIMLSGDDPRDHTSQREMFSVEGFLMKPFSRQSLLQVLYQNMPHRSLVQTADYDFSSGQSSHPQDRTGGEIGNSDLREEQHTNDIDKPLPETEIPVDRLKAMIQEVEPSFKNAQNKMSIQEILTFADELRTVFALYPDSRAYNLAGELKKAVDAFDIAGMKSDLQRFEQWMAAFMQQGDHRNE</sequence>
<dbReference type="eggNOG" id="COG2205">
    <property type="taxonomic scope" value="Bacteria"/>
</dbReference>
<dbReference type="SMART" id="SM00387">
    <property type="entry name" value="HATPase_c"/>
    <property type="match status" value="1"/>
</dbReference>
<dbReference type="Pfam" id="PF08447">
    <property type="entry name" value="PAS_3"/>
    <property type="match status" value="1"/>
</dbReference>
<evidence type="ECO:0000259" key="15">
    <source>
        <dbReference type="PROSITE" id="PS50109"/>
    </source>
</evidence>
<dbReference type="InterPro" id="IPR011006">
    <property type="entry name" value="CheY-like_superfamily"/>
</dbReference>
<evidence type="ECO:0000313" key="19">
    <source>
        <dbReference type="Proteomes" id="UP000018680"/>
    </source>
</evidence>
<evidence type="ECO:0000256" key="4">
    <source>
        <dbReference type="ARBA" id="ARBA00022553"/>
    </source>
</evidence>
<evidence type="ECO:0000259" key="17">
    <source>
        <dbReference type="PROSITE" id="PS50113"/>
    </source>
</evidence>
<dbReference type="InterPro" id="IPR003594">
    <property type="entry name" value="HATPase_dom"/>
</dbReference>
<dbReference type="Gene3D" id="3.30.565.10">
    <property type="entry name" value="Histidine kinase-like ATPase, C-terminal domain"/>
    <property type="match status" value="1"/>
</dbReference>
<feature type="compositionally biased region" description="Basic and acidic residues" evidence="13">
    <location>
        <begin position="928"/>
        <end position="943"/>
    </location>
</feature>
<protein>
    <recommendedName>
        <fullName evidence="3">histidine kinase</fullName>
        <ecNumber evidence="3">2.7.13.3</ecNumber>
    </recommendedName>
</protein>
<dbReference type="GO" id="GO:0005524">
    <property type="term" value="F:ATP binding"/>
    <property type="evidence" value="ECO:0007669"/>
    <property type="project" value="UniProtKB-KW"/>
</dbReference>
<dbReference type="InterPro" id="IPR013655">
    <property type="entry name" value="PAS_fold_3"/>
</dbReference>
<dbReference type="EC" id="2.7.13.3" evidence="3"/>
<keyword evidence="11 14" id="KW-0472">Membrane</keyword>
<dbReference type="STRING" id="1307761.L21SP2_2255"/>
<dbReference type="KEGG" id="slr:L21SP2_2255"/>
<dbReference type="PROSITE" id="PS50110">
    <property type="entry name" value="RESPONSE_REGULATORY"/>
    <property type="match status" value="1"/>
</dbReference>
<dbReference type="InterPro" id="IPR000014">
    <property type="entry name" value="PAS"/>
</dbReference>
<dbReference type="SMART" id="SM00448">
    <property type="entry name" value="REC"/>
    <property type="match status" value="1"/>
</dbReference>
<evidence type="ECO:0000256" key="11">
    <source>
        <dbReference type="ARBA" id="ARBA00023136"/>
    </source>
</evidence>
<dbReference type="PROSITE" id="PS50109">
    <property type="entry name" value="HIS_KIN"/>
    <property type="match status" value="1"/>
</dbReference>
<evidence type="ECO:0000256" key="1">
    <source>
        <dbReference type="ARBA" id="ARBA00000085"/>
    </source>
</evidence>
<gene>
    <name evidence="18" type="ORF">L21SP2_2255</name>
</gene>
<comment type="subcellular location">
    <subcellularLocation>
        <location evidence="2">Membrane</location>
    </subcellularLocation>
</comment>
<dbReference type="Pfam" id="PF02518">
    <property type="entry name" value="HATPase_c"/>
    <property type="match status" value="1"/>
</dbReference>
<dbReference type="PROSITE" id="PS50113">
    <property type="entry name" value="PAC"/>
    <property type="match status" value="1"/>
</dbReference>
<evidence type="ECO:0000256" key="12">
    <source>
        <dbReference type="PROSITE-ProRule" id="PRU00169"/>
    </source>
</evidence>
<dbReference type="InterPro" id="IPR001610">
    <property type="entry name" value="PAC"/>
</dbReference>
<evidence type="ECO:0000256" key="14">
    <source>
        <dbReference type="SAM" id="Phobius"/>
    </source>
</evidence>
<dbReference type="SUPFAM" id="SSF55785">
    <property type="entry name" value="PYP-like sensor domain (PAS domain)"/>
    <property type="match status" value="1"/>
</dbReference>
<keyword evidence="10 14" id="KW-1133">Transmembrane helix</keyword>
<evidence type="ECO:0000256" key="10">
    <source>
        <dbReference type="ARBA" id="ARBA00022989"/>
    </source>
</evidence>
<dbReference type="PANTHER" id="PTHR43047">
    <property type="entry name" value="TWO-COMPONENT HISTIDINE PROTEIN KINASE"/>
    <property type="match status" value="1"/>
</dbReference>
<dbReference type="InterPro" id="IPR003661">
    <property type="entry name" value="HisK_dim/P_dom"/>
</dbReference>